<evidence type="ECO:0000256" key="6">
    <source>
        <dbReference type="ARBA" id="ARBA00022786"/>
    </source>
</evidence>
<protein>
    <recommendedName>
        <fullName evidence="1">Anaphase-promoting complex subunit 11</fullName>
    </recommendedName>
</protein>
<name>A0AAD1Y407_EUPCR</name>
<dbReference type="PANTHER" id="PTHR11210">
    <property type="entry name" value="RING BOX"/>
    <property type="match status" value="1"/>
</dbReference>
<dbReference type="PROSITE" id="PS50089">
    <property type="entry name" value="ZF_RING_2"/>
    <property type="match status" value="1"/>
</dbReference>
<feature type="domain" description="RING-type" evidence="10">
    <location>
        <begin position="23"/>
        <end position="75"/>
    </location>
</feature>
<dbReference type="AlphaFoldDB" id="A0AAD1Y407"/>
<keyword evidence="8" id="KW-0131">Cell cycle</keyword>
<evidence type="ECO:0000256" key="8">
    <source>
        <dbReference type="ARBA" id="ARBA00023306"/>
    </source>
</evidence>
<keyword evidence="7" id="KW-0862">Zinc</keyword>
<accession>A0AAD1Y407</accession>
<dbReference type="GO" id="GO:0051301">
    <property type="term" value="P:cell division"/>
    <property type="evidence" value="ECO:0007669"/>
    <property type="project" value="UniProtKB-KW"/>
</dbReference>
<dbReference type="Gene3D" id="3.30.40.10">
    <property type="entry name" value="Zinc/RING finger domain, C3HC4 (zinc finger)"/>
    <property type="match status" value="1"/>
</dbReference>
<organism evidence="11 12">
    <name type="scientific">Euplotes crassus</name>
    <dbReference type="NCBI Taxonomy" id="5936"/>
    <lineage>
        <taxon>Eukaryota</taxon>
        <taxon>Sar</taxon>
        <taxon>Alveolata</taxon>
        <taxon>Ciliophora</taxon>
        <taxon>Intramacronucleata</taxon>
        <taxon>Spirotrichea</taxon>
        <taxon>Hypotrichia</taxon>
        <taxon>Euplotida</taxon>
        <taxon>Euplotidae</taxon>
        <taxon>Moneuplotes</taxon>
    </lineage>
</organism>
<comment type="caution">
    <text evidence="11">The sequence shown here is derived from an EMBL/GenBank/DDBJ whole genome shotgun (WGS) entry which is preliminary data.</text>
</comment>
<evidence type="ECO:0000256" key="3">
    <source>
        <dbReference type="ARBA" id="ARBA00022723"/>
    </source>
</evidence>
<evidence type="ECO:0000313" key="12">
    <source>
        <dbReference type="Proteomes" id="UP001295684"/>
    </source>
</evidence>
<evidence type="ECO:0000256" key="1">
    <source>
        <dbReference type="ARBA" id="ARBA00013928"/>
    </source>
</evidence>
<dbReference type="Proteomes" id="UP001295684">
    <property type="component" value="Unassembled WGS sequence"/>
</dbReference>
<keyword evidence="5" id="KW-0498">Mitosis</keyword>
<keyword evidence="3" id="KW-0479">Metal-binding</keyword>
<proteinExistence type="predicted"/>
<dbReference type="GO" id="GO:0061630">
    <property type="term" value="F:ubiquitin protein ligase activity"/>
    <property type="evidence" value="ECO:0007669"/>
    <property type="project" value="InterPro"/>
</dbReference>
<gene>
    <name evidence="11" type="ORF">ECRASSUSDP1_LOCUS25900</name>
</gene>
<dbReference type="InterPro" id="IPR051031">
    <property type="entry name" value="RING-box_E3_Ubiquitin_Ligase"/>
</dbReference>
<dbReference type="GO" id="GO:0005680">
    <property type="term" value="C:anaphase-promoting complex"/>
    <property type="evidence" value="ECO:0007669"/>
    <property type="project" value="InterPro"/>
</dbReference>
<evidence type="ECO:0000256" key="5">
    <source>
        <dbReference type="ARBA" id="ARBA00022776"/>
    </source>
</evidence>
<dbReference type="EMBL" id="CAMPGE010026704">
    <property type="protein sequence ID" value="CAI2384375.1"/>
    <property type="molecule type" value="Genomic_DNA"/>
</dbReference>
<keyword evidence="4 9" id="KW-0863">Zinc-finger</keyword>
<dbReference type="SUPFAM" id="SSF57850">
    <property type="entry name" value="RING/U-box"/>
    <property type="match status" value="1"/>
</dbReference>
<dbReference type="GO" id="GO:0008270">
    <property type="term" value="F:zinc ion binding"/>
    <property type="evidence" value="ECO:0007669"/>
    <property type="project" value="UniProtKB-KW"/>
</dbReference>
<dbReference type="GO" id="GO:0031145">
    <property type="term" value="P:anaphase-promoting complex-dependent catabolic process"/>
    <property type="evidence" value="ECO:0007669"/>
    <property type="project" value="InterPro"/>
</dbReference>
<dbReference type="InterPro" id="IPR001841">
    <property type="entry name" value="Znf_RING"/>
</dbReference>
<dbReference type="InterPro" id="IPR024991">
    <property type="entry name" value="RING-H2_APC11"/>
</dbReference>
<evidence type="ECO:0000259" key="10">
    <source>
        <dbReference type="PROSITE" id="PS50089"/>
    </source>
</evidence>
<keyword evidence="2" id="KW-0132">Cell division</keyword>
<reference evidence="11" key="1">
    <citation type="submission" date="2023-07" db="EMBL/GenBank/DDBJ databases">
        <authorList>
            <consortium name="AG Swart"/>
            <person name="Singh M."/>
            <person name="Singh A."/>
            <person name="Seah K."/>
            <person name="Emmerich C."/>
        </authorList>
    </citation>
    <scope>NUCLEOTIDE SEQUENCE</scope>
    <source>
        <strain evidence="11">DP1</strain>
    </source>
</reference>
<evidence type="ECO:0000256" key="2">
    <source>
        <dbReference type="ARBA" id="ARBA00022618"/>
    </source>
</evidence>
<dbReference type="Pfam" id="PF12861">
    <property type="entry name" value="zf-ANAPC11"/>
    <property type="match status" value="1"/>
</dbReference>
<evidence type="ECO:0000256" key="7">
    <source>
        <dbReference type="ARBA" id="ARBA00022833"/>
    </source>
</evidence>
<evidence type="ECO:0000313" key="11">
    <source>
        <dbReference type="EMBL" id="CAI2384375.1"/>
    </source>
</evidence>
<dbReference type="SMART" id="SM00184">
    <property type="entry name" value="RING"/>
    <property type="match status" value="1"/>
</dbReference>
<keyword evidence="12" id="KW-1185">Reference proteome</keyword>
<evidence type="ECO:0000256" key="9">
    <source>
        <dbReference type="PROSITE-ProRule" id="PRU00175"/>
    </source>
</evidence>
<keyword evidence="6" id="KW-0833">Ubl conjugation pathway</keyword>
<dbReference type="GO" id="GO:0097602">
    <property type="term" value="F:cullin family protein binding"/>
    <property type="evidence" value="ECO:0007669"/>
    <property type="project" value="InterPro"/>
</dbReference>
<sequence>MKVKIDNWKAVSFWKWQFDRDICSICQDVYERACAGCTYPGEDCPLVLGNCGHKFHLHCFIKWQEANHEECPNCRVKFKITEINDN</sequence>
<dbReference type="InterPro" id="IPR013083">
    <property type="entry name" value="Znf_RING/FYVE/PHD"/>
</dbReference>
<evidence type="ECO:0000256" key="4">
    <source>
        <dbReference type="ARBA" id="ARBA00022771"/>
    </source>
</evidence>